<organism evidence="2 3">
    <name type="scientific">Xylona heveae (strain CBS 132557 / TC161)</name>
    <dbReference type="NCBI Taxonomy" id="1328760"/>
    <lineage>
        <taxon>Eukaryota</taxon>
        <taxon>Fungi</taxon>
        <taxon>Dikarya</taxon>
        <taxon>Ascomycota</taxon>
        <taxon>Pezizomycotina</taxon>
        <taxon>Xylonomycetes</taxon>
        <taxon>Xylonales</taxon>
        <taxon>Xylonaceae</taxon>
        <taxon>Xylona</taxon>
    </lineage>
</organism>
<sequence>MIVSIDKLSESTYIYQNLPDHTLDKISTLCPLDNGRHHTSASSSKANTNTLGTLDQLPLELLHMTLAQLEIQSLTDFRRVNRRAMLIVDSIPEYAQIIAHVPISIRAILSIGSGSWISCQDLYQKLCTAECDICGDFGGYLYLITCRRVCYLCFAWERDYLPLLRTDVLRKFGLRNEHLAGLPSMRSLPGVYSPREIKSRARITLIDHSTARQAGIALHGTESAMEQYASNMASKRLEKYQSRKSLHELAGRVAGPTPRRPRSEDAFDGVDSNPKRFMAIICAPFLDRRRHGPSTCIEWGFQCLACKPLHYHKPFHWRRKFTEESFQTHLRECGEIMDGKHKQGVN</sequence>
<dbReference type="OrthoDB" id="2687876at2759"/>
<dbReference type="AlphaFoldDB" id="A0A165I1X7"/>
<evidence type="ECO:0000313" key="2">
    <source>
        <dbReference type="EMBL" id="KZF24243.1"/>
    </source>
</evidence>
<dbReference type="EMBL" id="KV407456">
    <property type="protein sequence ID" value="KZF24243.1"/>
    <property type="molecule type" value="Genomic_DNA"/>
</dbReference>
<dbReference type="Pfam" id="PF00646">
    <property type="entry name" value="F-box"/>
    <property type="match status" value="1"/>
</dbReference>
<accession>A0A165I1X7</accession>
<proteinExistence type="predicted"/>
<evidence type="ECO:0000313" key="3">
    <source>
        <dbReference type="Proteomes" id="UP000076632"/>
    </source>
</evidence>
<protein>
    <recommendedName>
        <fullName evidence="1">F-box domain-containing protein</fullName>
    </recommendedName>
</protein>
<dbReference type="InParanoid" id="A0A165I1X7"/>
<dbReference type="PROSITE" id="PS50181">
    <property type="entry name" value="FBOX"/>
    <property type="match status" value="1"/>
</dbReference>
<feature type="domain" description="F-box" evidence="1">
    <location>
        <begin position="51"/>
        <end position="97"/>
    </location>
</feature>
<dbReference type="RefSeq" id="XP_018189798.1">
    <property type="nucleotide sequence ID" value="XM_018332098.1"/>
</dbReference>
<gene>
    <name evidence="2" type="ORF">L228DRAFT_245147</name>
</gene>
<keyword evidence="3" id="KW-1185">Reference proteome</keyword>
<reference evidence="2 3" key="1">
    <citation type="journal article" date="2016" name="Fungal Biol.">
        <title>The genome of Xylona heveae provides a window into fungal endophytism.</title>
        <authorList>
            <person name="Gazis R."/>
            <person name="Kuo A."/>
            <person name="Riley R."/>
            <person name="LaButti K."/>
            <person name="Lipzen A."/>
            <person name="Lin J."/>
            <person name="Amirebrahimi M."/>
            <person name="Hesse C.N."/>
            <person name="Spatafora J.W."/>
            <person name="Henrissat B."/>
            <person name="Hainaut M."/>
            <person name="Grigoriev I.V."/>
            <person name="Hibbett D.S."/>
        </authorList>
    </citation>
    <scope>NUCLEOTIDE SEQUENCE [LARGE SCALE GENOMIC DNA]</scope>
    <source>
        <strain evidence="2 3">TC161</strain>
    </source>
</reference>
<dbReference type="Proteomes" id="UP000076632">
    <property type="component" value="Unassembled WGS sequence"/>
</dbReference>
<dbReference type="GeneID" id="28897235"/>
<dbReference type="OMA" id="GWYGTMR"/>
<name>A0A165I1X7_XYLHT</name>
<dbReference type="STRING" id="1328760.A0A165I1X7"/>
<dbReference type="InterPro" id="IPR001810">
    <property type="entry name" value="F-box_dom"/>
</dbReference>
<evidence type="ECO:0000259" key="1">
    <source>
        <dbReference type="PROSITE" id="PS50181"/>
    </source>
</evidence>